<dbReference type="GO" id="GO:0006334">
    <property type="term" value="P:nucleosome assembly"/>
    <property type="evidence" value="ECO:0007669"/>
    <property type="project" value="EnsemblPlants"/>
</dbReference>
<dbReference type="InterPro" id="IPR001179">
    <property type="entry name" value="PPIase_FKBP_dom"/>
</dbReference>
<dbReference type="Gramene" id="KFK29039">
    <property type="protein sequence ID" value="KFK29039"/>
    <property type="gene ID" value="AALP_AA7G080700"/>
</dbReference>
<dbReference type="EC" id="5.2.1.8" evidence="4"/>
<dbReference type="PANTHER" id="PTHR43811:SF19">
    <property type="entry name" value="39 KDA FK506-BINDING NUCLEAR PROTEIN"/>
    <property type="match status" value="1"/>
</dbReference>
<evidence type="ECO:0000256" key="4">
    <source>
        <dbReference type="PIRNR" id="PIRNR001473"/>
    </source>
</evidence>
<reference evidence="9" key="1">
    <citation type="journal article" date="2015" name="Nat. Plants">
        <title>Genome expansion of Arabis alpina linked with retrotransposition and reduced symmetric DNA methylation.</title>
        <authorList>
            <person name="Willing E.M."/>
            <person name="Rawat V."/>
            <person name="Mandakova T."/>
            <person name="Maumus F."/>
            <person name="James G.V."/>
            <person name="Nordstroem K.J."/>
            <person name="Becker C."/>
            <person name="Warthmann N."/>
            <person name="Chica C."/>
            <person name="Szarzynska B."/>
            <person name="Zytnicki M."/>
            <person name="Albani M.C."/>
            <person name="Kiefer C."/>
            <person name="Bergonzi S."/>
            <person name="Castaings L."/>
            <person name="Mateos J.L."/>
            <person name="Berns M.C."/>
            <person name="Bujdoso N."/>
            <person name="Piofczyk T."/>
            <person name="de Lorenzo L."/>
            <person name="Barrero-Sicilia C."/>
            <person name="Mateos I."/>
            <person name="Piednoel M."/>
            <person name="Hagmann J."/>
            <person name="Chen-Min-Tao R."/>
            <person name="Iglesias-Fernandez R."/>
            <person name="Schuster S.C."/>
            <person name="Alonso-Blanco C."/>
            <person name="Roudier F."/>
            <person name="Carbonero P."/>
            <person name="Paz-Ares J."/>
            <person name="Davis S.J."/>
            <person name="Pecinka A."/>
            <person name="Quesneville H."/>
            <person name="Colot V."/>
            <person name="Lysak M.A."/>
            <person name="Weigel D."/>
            <person name="Coupland G."/>
            <person name="Schneeberger K."/>
        </authorList>
    </citation>
    <scope>NUCLEOTIDE SEQUENCE [LARGE SCALE GENOMIC DNA]</scope>
    <source>
        <strain evidence="9">cv. Pajares</strain>
    </source>
</reference>
<comment type="similarity">
    <text evidence="4">Belongs to the FKBP-type PPIase family.</text>
</comment>
<proteinExistence type="inferred from homology"/>
<dbReference type="AlphaFoldDB" id="A0A087GGN7"/>
<feature type="compositionally biased region" description="Polar residues" evidence="6">
    <location>
        <begin position="248"/>
        <end position="268"/>
    </location>
</feature>
<evidence type="ECO:0000259" key="7">
    <source>
        <dbReference type="PROSITE" id="PS50059"/>
    </source>
</evidence>
<dbReference type="Proteomes" id="UP000029120">
    <property type="component" value="Chromosome 7"/>
</dbReference>
<evidence type="ECO:0000256" key="5">
    <source>
        <dbReference type="PROSITE-ProRule" id="PRU00277"/>
    </source>
</evidence>
<dbReference type="InterPro" id="IPR046357">
    <property type="entry name" value="PPIase_dom_sf"/>
</dbReference>
<dbReference type="PIRSF" id="PIRSF001473">
    <property type="entry name" value="FK506-bp_FPR3"/>
    <property type="match status" value="1"/>
</dbReference>
<evidence type="ECO:0000256" key="2">
    <source>
        <dbReference type="ARBA" id="ARBA00023110"/>
    </source>
</evidence>
<organism evidence="8 9">
    <name type="scientific">Arabis alpina</name>
    <name type="common">Alpine rock-cress</name>
    <dbReference type="NCBI Taxonomy" id="50452"/>
    <lineage>
        <taxon>Eukaryota</taxon>
        <taxon>Viridiplantae</taxon>
        <taxon>Streptophyta</taxon>
        <taxon>Embryophyta</taxon>
        <taxon>Tracheophyta</taxon>
        <taxon>Spermatophyta</taxon>
        <taxon>Magnoliopsida</taxon>
        <taxon>eudicotyledons</taxon>
        <taxon>Gunneridae</taxon>
        <taxon>Pentapetalae</taxon>
        <taxon>rosids</taxon>
        <taxon>malvids</taxon>
        <taxon>Brassicales</taxon>
        <taxon>Brassicaceae</taxon>
        <taxon>Arabideae</taxon>
        <taxon>Arabis</taxon>
    </lineage>
</organism>
<dbReference type="EMBL" id="CM002875">
    <property type="protein sequence ID" value="KFK29039.1"/>
    <property type="molecule type" value="Genomic_DNA"/>
</dbReference>
<gene>
    <name evidence="8" type="ordered locus">AALP_Aa7g080700</name>
</gene>
<feature type="compositionally biased region" description="Acidic residues" evidence="6">
    <location>
        <begin position="99"/>
        <end position="143"/>
    </location>
</feature>
<keyword evidence="3 4" id="KW-0413">Isomerase</keyword>
<name>A0A087GGN7_ARAAL</name>
<evidence type="ECO:0000313" key="8">
    <source>
        <dbReference type="EMBL" id="KFK29039.1"/>
    </source>
</evidence>
<dbReference type="GO" id="GO:0005730">
    <property type="term" value="C:nucleolus"/>
    <property type="evidence" value="ECO:0007669"/>
    <property type="project" value="TreeGrafter"/>
</dbReference>
<evidence type="ECO:0000313" key="9">
    <source>
        <dbReference type="Proteomes" id="UP000029120"/>
    </source>
</evidence>
<dbReference type="PROSITE" id="PS50059">
    <property type="entry name" value="FKBP_PPIASE"/>
    <property type="match status" value="1"/>
</dbReference>
<dbReference type="Gene3D" id="3.10.50.40">
    <property type="match status" value="1"/>
</dbReference>
<dbReference type="PANTHER" id="PTHR43811">
    <property type="entry name" value="FKBP-TYPE PEPTIDYL-PROLYL CIS-TRANS ISOMERASE FKPA"/>
    <property type="match status" value="1"/>
</dbReference>
<dbReference type="eggNOG" id="KOG0552">
    <property type="taxonomic scope" value="Eukaryota"/>
</dbReference>
<sequence length="438" mass="48197">MGFWGLEVKPGKPQPYSPQNEQGKLHLTQATLGAGLGNGKSVIQCSVGDKKPIYLCSLLPNKNECCPLNLEFDDGDEPVEFSVTGDRSIHLTGYLEAFDEEYDEDDDEEDDPYGIEIGESESGESSDYDSEEGDRMDEIEDFLDSNLEMYRRSSAPKSRVVIEEIEDEEKPAKENKTKRPKKKSQASEIVESEDEDGLPISKEAREPENEHVSNKKRKANASVQDVVQESASEKKKKKNQREQKKGENVSNEEAQNGTLNSSMTASSKTPDRSAEKKTKKKKKNNSSEEATVESKAISSSVEKQKADPISEGKQVNTKPSHVRTYPNGLIVEELGMGKPNAKKAVPGSQVSVRYIGKLQKNGKIFDSNIGKAPFKFRLGVGKVIKGWDVGVNGMRVGDKRKLTIPPAMGYGAKGVGGGLIPPNAWLTFDVELIDVKPK</sequence>
<feature type="compositionally biased region" description="Basic and acidic residues" evidence="6">
    <location>
        <begin position="202"/>
        <end position="213"/>
    </location>
</feature>
<dbReference type="Pfam" id="PF00254">
    <property type="entry name" value="FKBP_C"/>
    <property type="match status" value="1"/>
</dbReference>
<comment type="catalytic activity">
    <reaction evidence="1 4 5">
        <text>[protein]-peptidylproline (omega=180) = [protein]-peptidylproline (omega=0)</text>
        <dbReference type="Rhea" id="RHEA:16237"/>
        <dbReference type="Rhea" id="RHEA-COMP:10747"/>
        <dbReference type="Rhea" id="RHEA-COMP:10748"/>
        <dbReference type="ChEBI" id="CHEBI:83833"/>
        <dbReference type="ChEBI" id="CHEBI:83834"/>
        <dbReference type="EC" id="5.2.1.8"/>
    </reaction>
</comment>
<dbReference type="GO" id="GO:0003755">
    <property type="term" value="F:peptidyl-prolyl cis-trans isomerase activity"/>
    <property type="evidence" value="ECO:0007669"/>
    <property type="project" value="UniProtKB-KW"/>
</dbReference>
<dbReference type="FunFam" id="3.10.50.40:FF:000006">
    <property type="entry name" value="Peptidyl-prolyl cis-trans isomerase"/>
    <property type="match status" value="1"/>
</dbReference>
<evidence type="ECO:0000256" key="1">
    <source>
        <dbReference type="ARBA" id="ARBA00000971"/>
    </source>
</evidence>
<feature type="compositionally biased region" description="Polar residues" evidence="6">
    <location>
        <begin position="221"/>
        <end position="230"/>
    </location>
</feature>
<feature type="domain" description="PPIase FKBP-type" evidence="7">
    <location>
        <begin position="347"/>
        <end position="436"/>
    </location>
</feature>
<keyword evidence="9" id="KW-1185">Reference proteome</keyword>
<feature type="region of interest" description="Disordered" evidence="6">
    <location>
        <begin position="99"/>
        <end position="322"/>
    </location>
</feature>
<evidence type="ECO:0000256" key="6">
    <source>
        <dbReference type="SAM" id="MobiDB-lite"/>
    </source>
</evidence>
<protein>
    <recommendedName>
        <fullName evidence="4">FK506-binding protein</fullName>
        <ecNumber evidence="4">5.2.1.8</ecNumber>
    </recommendedName>
</protein>
<dbReference type="InterPro" id="IPR041232">
    <property type="entry name" value="NPL"/>
</dbReference>
<dbReference type="OrthoDB" id="1902587at2759"/>
<dbReference type="InterPro" id="IPR023566">
    <property type="entry name" value="PPIase_Fpr3/Fpr4-like"/>
</dbReference>
<evidence type="ECO:0000256" key="3">
    <source>
        <dbReference type="ARBA" id="ARBA00023235"/>
    </source>
</evidence>
<dbReference type="SUPFAM" id="SSF54534">
    <property type="entry name" value="FKBP-like"/>
    <property type="match status" value="1"/>
</dbReference>
<keyword evidence="2 4" id="KW-0697">Rotamase</keyword>
<dbReference type="Gene3D" id="2.60.120.340">
    <property type="entry name" value="Nucleoplasmin core domain"/>
    <property type="match status" value="1"/>
</dbReference>
<dbReference type="Pfam" id="PF17800">
    <property type="entry name" value="NPL"/>
    <property type="match status" value="1"/>
</dbReference>
<dbReference type="GO" id="GO:0042393">
    <property type="term" value="F:histone binding"/>
    <property type="evidence" value="ECO:0007669"/>
    <property type="project" value="EnsemblPlants"/>
</dbReference>
<dbReference type="OMA" id="KVEMRYI"/>
<accession>A0A087GGN7</accession>